<dbReference type="InterPro" id="IPR041555">
    <property type="entry name" value="MG3"/>
</dbReference>
<dbReference type="InterPro" id="IPR001599">
    <property type="entry name" value="Macroglobln_a2"/>
</dbReference>
<dbReference type="InterPro" id="IPR040839">
    <property type="entry name" value="MG4"/>
</dbReference>
<dbReference type="Gene3D" id="1.20.91.20">
    <property type="entry name" value="Anaphylotoxins (complement system)"/>
    <property type="match status" value="1"/>
</dbReference>
<evidence type="ECO:0000256" key="2">
    <source>
        <dbReference type="ARBA" id="ARBA00022525"/>
    </source>
</evidence>
<dbReference type="Gene3D" id="2.60.120.1540">
    <property type="match status" value="1"/>
</dbReference>
<name>A0ABM0QTA8_GALVR</name>
<evidence type="ECO:0000256" key="4">
    <source>
        <dbReference type="ARBA" id="ARBA00022875"/>
    </source>
</evidence>
<dbReference type="Gene3D" id="2.60.40.10">
    <property type="entry name" value="Immunoglobulins"/>
    <property type="match status" value="2"/>
</dbReference>
<dbReference type="InterPro" id="IPR011625">
    <property type="entry name" value="A2M_N_BRD"/>
</dbReference>
<accession>A0ABM0QTA8</accession>
<dbReference type="Gene3D" id="2.60.40.1930">
    <property type="match status" value="3"/>
</dbReference>
<evidence type="ECO:0000259" key="9">
    <source>
        <dbReference type="PROSITE" id="PS01178"/>
    </source>
</evidence>
<dbReference type="Gene3D" id="2.20.130.20">
    <property type="match status" value="1"/>
</dbReference>
<keyword evidence="4" id="KW-0180">Complement pathway</keyword>
<keyword evidence="5" id="KW-1015">Disulfide bond</keyword>
<dbReference type="InterPro" id="IPR000020">
    <property type="entry name" value="Anaphylatoxin/fibulin"/>
</dbReference>
<keyword evidence="7" id="KW-0395">Inflammatory response</keyword>
<evidence type="ECO:0000313" key="10">
    <source>
        <dbReference type="Proteomes" id="UP000694923"/>
    </source>
</evidence>
<evidence type="ECO:0000256" key="7">
    <source>
        <dbReference type="ARBA" id="ARBA00023198"/>
    </source>
</evidence>
<dbReference type="InterPro" id="IPR048843">
    <property type="entry name" value="C5_CUB"/>
</dbReference>
<dbReference type="Pfam" id="PF00207">
    <property type="entry name" value="A2M"/>
    <property type="match status" value="1"/>
</dbReference>
<dbReference type="Gene3D" id="2.60.40.690">
    <property type="entry name" value="Alpha-macroglobulin, receptor-binding domain"/>
    <property type="match status" value="1"/>
</dbReference>
<dbReference type="PANTHER" id="PTHR11412">
    <property type="entry name" value="MACROGLOBULIN / COMPLEMENT"/>
    <property type="match status" value="1"/>
</dbReference>
<reference evidence="11" key="1">
    <citation type="submission" date="2025-08" db="UniProtKB">
        <authorList>
            <consortium name="RefSeq"/>
        </authorList>
    </citation>
    <scope>IDENTIFICATION</scope>
</reference>
<dbReference type="SMART" id="SM01359">
    <property type="entry name" value="A2M_N_2"/>
    <property type="match status" value="1"/>
</dbReference>
<dbReference type="Pfam" id="PF17791">
    <property type="entry name" value="MG3"/>
    <property type="match status" value="1"/>
</dbReference>
<evidence type="ECO:0000313" key="11">
    <source>
        <dbReference type="RefSeq" id="XP_008571599.1"/>
    </source>
</evidence>
<dbReference type="InterPro" id="IPR008930">
    <property type="entry name" value="Terpenoid_cyclase/PrenylTrfase"/>
</dbReference>
<evidence type="ECO:0000256" key="1">
    <source>
        <dbReference type="ARBA" id="ARBA00004613"/>
    </source>
</evidence>
<keyword evidence="10" id="KW-1185">Reference proteome</keyword>
<dbReference type="CDD" id="cd02896">
    <property type="entry name" value="complement_C3_C4_C5"/>
    <property type="match status" value="1"/>
</dbReference>
<organism evidence="10 11">
    <name type="scientific">Galeopterus variegatus</name>
    <name type="common">Malayan flying lemur</name>
    <name type="synonym">Cynocephalus variegatus</name>
    <dbReference type="NCBI Taxonomy" id="482537"/>
    <lineage>
        <taxon>Eukaryota</taxon>
        <taxon>Metazoa</taxon>
        <taxon>Chordata</taxon>
        <taxon>Craniata</taxon>
        <taxon>Vertebrata</taxon>
        <taxon>Euteleostomi</taxon>
        <taxon>Mammalia</taxon>
        <taxon>Eutheria</taxon>
        <taxon>Euarchontoglires</taxon>
        <taxon>Dermoptera</taxon>
        <taxon>Cynocephalidae</taxon>
        <taxon>Galeopterus</taxon>
    </lineage>
</organism>
<keyword evidence="2" id="KW-0964">Secreted</keyword>
<evidence type="ECO:0000256" key="6">
    <source>
        <dbReference type="ARBA" id="ARBA00023162"/>
    </source>
</evidence>
<evidence type="ECO:0000256" key="8">
    <source>
        <dbReference type="SAM" id="SignalP"/>
    </source>
</evidence>
<dbReference type="GeneID" id="103591011"/>
<dbReference type="InterPro" id="IPR036595">
    <property type="entry name" value="A-macroglobulin_rcpt-bd_sf"/>
</dbReference>
<proteinExistence type="predicted"/>
<dbReference type="Pfam" id="PF17790">
    <property type="entry name" value="MG1"/>
    <property type="match status" value="1"/>
</dbReference>
<sequence>MDILSIVCICFYLGRSWGQKQTYVVSAPKEFYVGAPENVVIQVYGYTQSFAVTIAIKSYPEKSFTYSSGQINLSPENKFQNSANLTIQPKDLSGGPNAVSHVYLEVVSVHFSKATKIPLRYDNGFLFIQTDRPVYNSDQPVKVRVYSLDENLKPSHREVTLSFIDPEGSDVAVVGGKNYTGIITFPDFKIPSNPKYGLWTIKAKYKEDFTTTGTANFEIKNLYLGKPRFSVLVEPENYFISHKNFEDFKIAIKARYSYKNITEAEVSVFFGIREDLDDRKKEMIQEATQKTQLIDGVAQINFNTSKAIKNLSYKSLEDLNNKYLHVFVTVQESTGGFFKETKATDVKYVLSPYTLNLIATPLFLKPGIPYFIKMQVKDVFAHIVGGIAVTLKAKTVAKTQEKTDLGLRKSTTNDHDGVASFVVNVPTGVTALEFHVRTDDTDLPEEYQASNDYQAVAYSSPSQSFLSLSWTESYKSLLVGEHLSITITPKSPYVDKITQYNYLISSKGKIVHFGTEKKLLRSSYQHLNLSVTQNMIPTAHLLVYYIITGQQTAELVSDSIHLNIEEKCGSQLQIHLSPNKDIHSPEEAVSLIMETQSESWVALTAVDSAVYGVQRRAKKPMERVFQALEKSDLGCGAGGGRNSANVFHLAGLTFFTNANADDSQEHDEPCKEILRARRMLQQKIEEAAAKYKHTVVKKCCFDGAHRNNDETCKQRLERVTIGPMCIRAFNECCVIATEFRAENSHKKLQLGRLYTKTVLPVSKPEIRSYFPESWLWEVHHVPKRSQLQFALPDSLTTWEIQGVGISNSGICVADLLKAKVFKDVFLEMNIPYSVVRGEQIQLKGTVYNYRTSGTLFCVKMSTVEGICTSGSPAIDHHGTKSSKCVRQKIEGSSNHLVTFTVLPLEIGLHNINFSLETSFGKEILVKTLRVVPEGVKRESYAGVTLDPRGIYGAINRRKEFPYRIPLDLVPKTKVKRILSVKGLLIGEILSAVLSQEGIDILTHLPKGSAEAELMSVVPVFYVFHYLETGNHWNIFNSNSLTKKQDLKKKLKEGLVSIMSFRNADHSYSMWKGGGASTWLTAFALRVLGQVNKYVEQNQNSICNSLLWLIENCQLENGSFKEKSQYLPIKLQGTLSLEARENTLYLTAFAVIGIRKTFDICPLVKINTALTKADTFLHENTLPAQSTFTLAIAAYALSLGDKTHPQFRSIVSALKREAVVKGNPPIYRFWKDDLQHHDNPAPNTGTAHMVETTAYALLTSLNLKNMNYVNPIIKWLSEQQRYGGGFYSTQDTINAIEGLTEYSLLVKQLHLNMDINVSYKHKGDFHHYKVTEKNFLGRPIEVPLDDDLVVSTGHSNGLATVHVKTVVHKTSTSEEICSFYLKIDTQDIEASSYSGDSGYKRIIACA</sequence>
<dbReference type="SUPFAM" id="SSF48239">
    <property type="entry name" value="Terpenoid cyclases/Protein prenyltransferases"/>
    <property type="match status" value="1"/>
</dbReference>
<dbReference type="Pfam" id="PF01835">
    <property type="entry name" value="MG2"/>
    <property type="match status" value="1"/>
</dbReference>
<dbReference type="PROSITE" id="PS01178">
    <property type="entry name" value="ANAPHYLATOXIN_2"/>
    <property type="match status" value="1"/>
</dbReference>
<dbReference type="Pfam" id="PF01821">
    <property type="entry name" value="ANATO"/>
    <property type="match status" value="1"/>
</dbReference>
<dbReference type="SMART" id="SM01360">
    <property type="entry name" value="A2M"/>
    <property type="match status" value="1"/>
</dbReference>
<keyword evidence="6" id="KW-0179">Complement alternate pathway</keyword>
<dbReference type="InterPro" id="IPR041425">
    <property type="entry name" value="C3/4/5_MG1"/>
</dbReference>
<keyword evidence="3" id="KW-0391">Immunity</keyword>
<feature type="signal peptide" evidence="8">
    <location>
        <begin position="1"/>
        <end position="18"/>
    </location>
</feature>
<dbReference type="Pfam" id="PF21309">
    <property type="entry name" value="C5_CUB"/>
    <property type="match status" value="1"/>
</dbReference>
<dbReference type="CDD" id="cd00017">
    <property type="entry name" value="ANATO"/>
    <property type="match status" value="1"/>
</dbReference>
<comment type="subcellular location">
    <subcellularLocation>
        <location evidence="1">Secreted</location>
    </subcellularLocation>
</comment>
<dbReference type="RefSeq" id="XP_008571599.1">
    <property type="nucleotide sequence ID" value="XM_008573377.1"/>
</dbReference>
<dbReference type="Pfam" id="PF07703">
    <property type="entry name" value="A2M_BRD"/>
    <property type="match status" value="1"/>
</dbReference>
<dbReference type="SMART" id="SM00104">
    <property type="entry name" value="ANATO"/>
    <property type="match status" value="1"/>
</dbReference>
<feature type="non-terminal residue" evidence="11">
    <location>
        <position position="1405"/>
    </location>
</feature>
<dbReference type="PANTHER" id="PTHR11412:SF83">
    <property type="entry name" value="COMPLEMENT C5"/>
    <property type="match status" value="1"/>
</dbReference>
<dbReference type="Pfam" id="PF17789">
    <property type="entry name" value="MG4"/>
    <property type="match status" value="1"/>
</dbReference>
<protein>
    <submittedName>
        <fullName evidence="11">Complement C5</fullName>
    </submittedName>
</protein>
<keyword evidence="8" id="KW-0732">Signal</keyword>
<dbReference type="Proteomes" id="UP000694923">
    <property type="component" value="Unplaced"/>
</dbReference>
<dbReference type="Pfam" id="PF07678">
    <property type="entry name" value="TED_complement"/>
    <property type="match status" value="1"/>
</dbReference>
<dbReference type="Gene3D" id="2.60.40.1940">
    <property type="match status" value="1"/>
</dbReference>
<keyword evidence="3" id="KW-0399">Innate immunity</keyword>
<dbReference type="SUPFAM" id="SSF47686">
    <property type="entry name" value="Anaphylotoxins (complement system)"/>
    <property type="match status" value="1"/>
</dbReference>
<dbReference type="InterPro" id="IPR011626">
    <property type="entry name" value="Alpha-macroglobulin_TED"/>
</dbReference>
<dbReference type="InterPro" id="IPR050473">
    <property type="entry name" value="A2M/Complement_sys"/>
</dbReference>
<dbReference type="InterPro" id="IPR013783">
    <property type="entry name" value="Ig-like_fold"/>
</dbReference>
<feature type="domain" description="Anaphylatoxin-like" evidence="9">
    <location>
        <begin position="699"/>
        <end position="733"/>
    </location>
</feature>
<feature type="chain" id="PRO_5045664742" evidence="8">
    <location>
        <begin position="19"/>
        <end position="1405"/>
    </location>
</feature>
<evidence type="ECO:0000256" key="3">
    <source>
        <dbReference type="ARBA" id="ARBA00022588"/>
    </source>
</evidence>
<dbReference type="InterPro" id="IPR018081">
    <property type="entry name" value="Anaphylatoxin_comp_syst"/>
</dbReference>
<dbReference type="InterPro" id="IPR002890">
    <property type="entry name" value="MG2"/>
</dbReference>
<gene>
    <name evidence="11" type="primary">C5</name>
</gene>
<dbReference type="Gene3D" id="6.20.50.160">
    <property type="match status" value="1"/>
</dbReference>
<evidence type="ECO:0000256" key="5">
    <source>
        <dbReference type="ARBA" id="ARBA00023157"/>
    </source>
</evidence>
<dbReference type="Gene3D" id="1.50.10.20">
    <property type="match status" value="1"/>
</dbReference>